<dbReference type="HOGENOM" id="CLU_2333605_0_0_1"/>
<dbReference type="OrthoDB" id="391817at2759"/>
<evidence type="ECO:0000259" key="6">
    <source>
        <dbReference type="PROSITE" id="PS51999"/>
    </source>
</evidence>
<keyword evidence="8" id="KW-1185">Reference proteome</keyword>
<dbReference type="PROSITE" id="PS51999">
    <property type="entry name" value="ZF_GRF"/>
    <property type="match status" value="1"/>
</dbReference>
<protein>
    <submittedName>
        <fullName evidence="7">Putative dna lyase protein</fullName>
    </submittedName>
</protein>
<dbReference type="eggNOG" id="KOG1294">
    <property type="taxonomic scope" value="Eukaryota"/>
</dbReference>
<dbReference type="STRING" id="1287681.M7TZJ2"/>
<keyword evidence="2 4" id="KW-0863">Zinc-finger</keyword>
<feature type="region of interest" description="Disordered" evidence="5">
    <location>
        <begin position="1"/>
        <end position="22"/>
    </location>
</feature>
<evidence type="ECO:0000256" key="3">
    <source>
        <dbReference type="ARBA" id="ARBA00022833"/>
    </source>
</evidence>
<evidence type="ECO:0000256" key="4">
    <source>
        <dbReference type="PROSITE-ProRule" id="PRU01343"/>
    </source>
</evidence>
<dbReference type="EMBL" id="KB705523">
    <property type="protein sequence ID" value="EMR72085.1"/>
    <property type="molecule type" value="Genomic_DNA"/>
</dbReference>
<dbReference type="KEGG" id="ela:UCREL1_868"/>
<keyword evidence="7" id="KW-0456">Lyase</keyword>
<feature type="compositionally biased region" description="Basic and acidic residues" evidence="5">
    <location>
        <begin position="8"/>
        <end position="22"/>
    </location>
</feature>
<dbReference type="Proteomes" id="UP000012174">
    <property type="component" value="Unassembled WGS sequence"/>
</dbReference>
<sequence length="98" mass="11108">MSSQQTAEDSKDMTIPNAEEKFIDPIQSKESWQKLMSKRVPPKCEHGEECTSFVTKKAGANKGRSFYTCARPLGPSGDKERGTEWRCPTFMWSSDWNG</sequence>
<evidence type="ECO:0000256" key="1">
    <source>
        <dbReference type="ARBA" id="ARBA00022723"/>
    </source>
</evidence>
<accession>M7TZJ2</accession>
<evidence type="ECO:0000256" key="2">
    <source>
        <dbReference type="ARBA" id="ARBA00022771"/>
    </source>
</evidence>
<dbReference type="InterPro" id="IPR010666">
    <property type="entry name" value="Znf_GRF"/>
</dbReference>
<evidence type="ECO:0000256" key="5">
    <source>
        <dbReference type="SAM" id="MobiDB-lite"/>
    </source>
</evidence>
<name>M7TZJ2_EUTLA</name>
<feature type="domain" description="GRF-type" evidence="6">
    <location>
        <begin position="44"/>
        <end position="96"/>
    </location>
</feature>
<dbReference type="Pfam" id="PF06839">
    <property type="entry name" value="Zn_ribbon_GRF"/>
    <property type="match status" value="1"/>
</dbReference>
<dbReference type="AlphaFoldDB" id="M7TZJ2"/>
<dbReference type="GO" id="GO:0016829">
    <property type="term" value="F:lyase activity"/>
    <property type="evidence" value="ECO:0007669"/>
    <property type="project" value="UniProtKB-KW"/>
</dbReference>
<evidence type="ECO:0000313" key="7">
    <source>
        <dbReference type="EMBL" id="EMR72085.1"/>
    </source>
</evidence>
<evidence type="ECO:0000313" key="8">
    <source>
        <dbReference type="Proteomes" id="UP000012174"/>
    </source>
</evidence>
<gene>
    <name evidence="7" type="ORF">UCREL1_868</name>
</gene>
<organism evidence="7 8">
    <name type="scientific">Eutypa lata (strain UCR-EL1)</name>
    <name type="common">Grapevine dieback disease fungus</name>
    <name type="synonym">Eutypa armeniacae</name>
    <dbReference type="NCBI Taxonomy" id="1287681"/>
    <lineage>
        <taxon>Eukaryota</taxon>
        <taxon>Fungi</taxon>
        <taxon>Dikarya</taxon>
        <taxon>Ascomycota</taxon>
        <taxon>Pezizomycotina</taxon>
        <taxon>Sordariomycetes</taxon>
        <taxon>Xylariomycetidae</taxon>
        <taxon>Xylariales</taxon>
        <taxon>Diatrypaceae</taxon>
        <taxon>Eutypa</taxon>
    </lineage>
</organism>
<keyword evidence="3" id="KW-0862">Zinc</keyword>
<keyword evidence="1" id="KW-0479">Metal-binding</keyword>
<proteinExistence type="predicted"/>
<dbReference type="GO" id="GO:0008270">
    <property type="term" value="F:zinc ion binding"/>
    <property type="evidence" value="ECO:0007669"/>
    <property type="project" value="UniProtKB-KW"/>
</dbReference>
<reference evidence="8" key="1">
    <citation type="journal article" date="2013" name="Genome Announc.">
        <title>Draft genome sequence of the grapevine dieback fungus Eutypa lata UCR-EL1.</title>
        <authorList>
            <person name="Blanco-Ulate B."/>
            <person name="Rolshausen P.E."/>
            <person name="Cantu D."/>
        </authorList>
    </citation>
    <scope>NUCLEOTIDE SEQUENCE [LARGE SCALE GENOMIC DNA]</scope>
    <source>
        <strain evidence="8">UCR-EL1</strain>
    </source>
</reference>